<evidence type="ECO:0000313" key="1">
    <source>
        <dbReference type="EMBL" id="MDR6712382.1"/>
    </source>
</evidence>
<accession>A0ACC6K1X6</accession>
<reference evidence="1" key="1">
    <citation type="submission" date="2023-07" db="EMBL/GenBank/DDBJ databases">
        <title>Sorghum-associated microbial communities from plants grown in Nebraska, USA.</title>
        <authorList>
            <person name="Schachtman D."/>
        </authorList>
    </citation>
    <scope>NUCLEOTIDE SEQUENCE</scope>
    <source>
        <strain evidence="1">BE56</strain>
    </source>
</reference>
<keyword evidence="2" id="KW-1185">Reference proteome</keyword>
<name>A0ACC6K1X6_9PSED</name>
<evidence type="ECO:0000313" key="2">
    <source>
        <dbReference type="Proteomes" id="UP001259587"/>
    </source>
</evidence>
<proteinExistence type="predicted"/>
<comment type="caution">
    <text evidence="1">The sequence shown here is derived from an EMBL/GenBank/DDBJ whole genome shotgun (WGS) entry which is preliminary data.</text>
</comment>
<dbReference type="Proteomes" id="UP001259587">
    <property type="component" value="Unassembled WGS sequence"/>
</dbReference>
<protein>
    <submittedName>
        <fullName evidence="1">RHS repeat-associated protein</fullName>
    </submittedName>
</protein>
<organism evidence="1 2">
    <name type="scientific">Pseudomonas hunanensis</name>
    <dbReference type="NCBI Taxonomy" id="1247546"/>
    <lineage>
        <taxon>Bacteria</taxon>
        <taxon>Pseudomonadati</taxon>
        <taxon>Pseudomonadota</taxon>
        <taxon>Gammaproteobacteria</taxon>
        <taxon>Pseudomonadales</taxon>
        <taxon>Pseudomonadaceae</taxon>
        <taxon>Pseudomonas</taxon>
    </lineage>
</organism>
<dbReference type="EMBL" id="JAVDTH010000008">
    <property type="protein sequence ID" value="MDR6712382.1"/>
    <property type="molecule type" value="Genomic_DNA"/>
</dbReference>
<gene>
    <name evidence="1" type="ORF">J2W83_001980</name>
</gene>
<sequence length="328" mass="35838">MTHQTKQHESSKKQFFYQRDRLISEVEGNASRSVVCADHHLIAKLRREGELSTLVWLATDNKRSVLTSGSRRGWRGEIAYTPYGFHIPEVGQAGIGFNGVMQDSHTSHYFLGAGYRLYNCVLMRFQSPDSWSPFGQGGLNSYAFVKGDPVNHIDPDGHMPKRVATARRLSQPNRIAPPKDLTVPGAALGQRRSSAPLLAKEGRSISSSEASKSSSAASLSASSSGSSVFSPSPIDVPRGGGWTYSKTGAKFKSSGLNDIEQQKFDTFQNAIHHFGLSPANAALLAGKADFKLLDKNTALYQIRLSLSERVTFTAQDKRVEIRQVGGHT</sequence>